<evidence type="ECO:0000313" key="2">
    <source>
        <dbReference type="EMBL" id="KYF89252.1"/>
    </source>
</evidence>
<dbReference type="SUPFAM" id="SSF52980">
    <property type="entry name" value="Restriction endonuclease-like"/>
    <property type="match status" value="1"/>
</dbReference>
<comment type="caution">
    <text evidence="2">The sequence shown here is derived from an EMBL/GenBank/DDBJ whole genome shotgun (WGS) entry which is preliminary data.</text>
</comment>
<protein>
    <submittedName>
        <fullName evidence="2">Uncharacterized protein</fullName>
    </submittedName>
</protein>
<feature type="region of interest" description="Disordered" evidence="1">
    <location>
        <begin position="227"/>
        <end position="251"/>
    </location>
</feature>
<dbReference type="AlphaFoldDB" id="A0A150SA19"/>
<evidence type="ECO:0000256" key="1">
    <source>
        <dbReference type="SAM" id="MobiDB-lite"/>
    </source>
</evidence>
<dbReference type="EMBL" id="JEMC01002261">
    <property type="protein sequence ID" value="KYF89252.1"/>
    <property type="molecule type" value="Genomic_DNA"/>
</dbReference>
<proteinExistence type="predicted"/>
<evidence type="ECO:0000313" key="3">
    <source>
        <dbReference type="Proteomes" id="UP000075515"/>
    </source>
</evidence>
<dbReference type="Proteomes" id="UP000075515">
    <property type="component" value="Unassembled WGS sequence"/>
</dbReference>
<reference evidence="2 3" key="1">
    <citation type="submission" date="2014-02" db="EMBL/GenBank/DDBJ databases">
        <title>The small core and large imbalanced accessory genome model reveals a collaborative survival strategy of Sorangium cellulosum strains in nature.</title>
        <authorList>
            <person name="Han K."/>
            <person name="Peng R."/>
            <person name="Blom J."/>
            <person name="Li Y.-Z."/>
        </authorList>
    </citation>
    <scope>NUCLEOTIDE SEQUENCE [LARGE SCALE GENOMIC DNA]</scope>
    <source>
        <strain evidence="2 3">So0149</strain>
    </source>
</reference>
<sequence length="251" mass="28486">MRRQIDVVVYVGNEATSALIAMEAKDRATPVSIGMVSNFYTAVDGVRATKGILVSRMGYTKDALLEAHYRNIDTYELRPAEEKDWEGYAREIHFIIQTKKLIYDQPEIVLANGERHPASPGGMTILTREDGGNAFFDHVVNTWLLDNVWREDEPIEVVPQQHLTYYMSAEPSQVASLRCVPTYIAGMQVESILTNSADWVLCKCLPNGEIEPEFFFEYAELQQVADEFKRQPKTSRVTTEPRKPKPDPSEP</sequence>
<accession>A0A150SA19</accession>
<dbReference type="InterPro" id="IPR011335">
    <property type="entry name" value="Restrct_endonuc-II-like"/>
</dbReference>
<feature type="compositionally biased region" description="Basic and acidic residues" evidence="1">
    <location>
        <begin position="239"/>
        <end position="251"/>
    </location>
</feature>
<gene>
    <name evidence="2" type="ORF">BE18_22730</name>
</gene>
<name>A0A150SA19_SORCE</name>
<organism evidence="2 3">
    <name type="scientific">Sorangium cellulosum</name>
    <name type="common">Polyangium cellulosum</name>
    <dbReference type="NCBI Taxonomy" id="56"/>
    <lineage>
        <taxon>Bacteria</taxon>
        <taxon>Pseudomonadati</taxon>
        <taxon>Myxococcota</taxon>
        <taxon>Polyangia</taxon>
        <taxon>Polyangiales</taxon>
        <taxon>Polyangiaceae</taxon>
        <taxon>Sorangium</taxon>
    </lineage>
</organism>